<evidence type="ECO:0000256" key="1">
    <source>
        <dbReference type="ARBA" id="ARBA00022679"/>
    </source>
</evidence>
<gene>
    <name evidence="4" type="ORF">B0I18_112140</name>
</gene>
<dbReference type="GO" id="GO:0008270">
    <property type="term" value="F:zinc ion binding"/>
    <property type="evidence" value="ECO:0007669"/>
    <property type="project" value="TreeGrafter"/>
</dbReference>
<organism evidence="4 5">
    <name type="scientific">Taibaiella chishuiensis</name>
    <dbReference type="NCBI Taxonomy" id="1434707"/>
    <lineage>
        <taxon>Bacteria</taxon>
        <taxon>Pseudomonadati</taxon>
        <taxon>Bacteroidota</taxon>
        <taxon>Chitinophagia</taxon>
        <taxon>Chitinophagales</taxon>
        <taxon>Chitinophagaceae</taxon>
        <taxon>Taibaiella</taxon>
    </lineage>
</organism>
<evidence type="ECO:0000256" key="2">
    <source>
        <dbReference type="ARBA" id="ARBA00023315"/>
    </source>
</evidence>
<dbReference type="InterPro" id="IPR040234">
    <property type="entry name" value="QC/QCL"/>
</dbReference>
<dbReference type="PANTHER" id="PTHR12283:SF6">
    <property type="entry name" value="GLUTAMINYL-PEPTIDE CYCLOTRANSFERASE-RELATED"/>
    <property type="match status" value="1"/>
</dbReference>
<evidence type="ECO:0000313" key="4">
    <source>
        <dbReference type="EMBL" id="PSK89338.1"/>
    </source>
</evidence>
<dbReference type="GO" id="GO:0016603">
    <property type="term" value="F:glutaminyl-peptide cyclotransferase activity"/>
    <property type="evidence" value="ECO:0007669"/>
    <property type="project" value="TreeGrafter"/>
</dbReference>
<reference evidence="4 5" key="1">
    <citation type="submission" date="2018-03" db="EMBL/GenBank/DDBJ databases">
        <title>Genomic Encyclopedia of Type Strains, Phase III (KMG-III): the genomes of soil and plant-associated and newly described type strains.</title>
        <authorList>
            <person name="Whitman W."/>
        </authorList>
    </citation>
    <scope>NUCLEOTIDE SEQUENCE [LARGE SCALE GENOMIC DNA]</scope>
    <source>
        <strain evidence="4 5">CGMCC 1.12700</strain>
    </source>
</reference>
<dbReference type="PANTHER" id="PTHR12283">
    <property type="entry name" value="GLUTAMINYL-PEPTIDE CYCLOTRANSFERASE"/>
    <property type="match status" value="1"/>
</dbReference>
<evidence type="ECO:0000259" key="3">
    <source>
        <dbReference type="Pfam" id="PF04389"/>
    </source>
</evidence>
<comment type="caution">
    <text evidence="4">The sequence shown here is derived from an EMBL/GenBank/DDBJ whole genome shotgun (WGS) entry which is preliminary data.</text>
</comment>
<evidence type="ECO:0000313" key="5">
    <source>
        <dbReference type="Proteomes" id="UP000240572"/>
    </source>
</evidence>
<dbReference type="Proteomes" id="UP000240572">
    <property type="component" value="Unassembled WGS sequence"/>
</dbReference>
<keyword evidence="2" id="KW-0012">Acyltransferase</keyword>
<feature type="domain" description="Peptidase M28" evidence="3">
    <location>
        <begin position="148"/>
        <end position="366"/>
    </location>
</feature>
<name>A0A2P8CWI1_9BACT</name>
<dbReference type="InterPro" id="IPR007484">
    <property type="entry name" value="Peptidase_M28"/>
</dbReference>
<keyword evidence="5" id="KW-1185">Reference proteome</keyword>
<dbReference type="Pfam" id="PF04389">
    <property type="entry name" value="Peptidase_M28"/>
    <property type="match status" value="1"/>
</dbReference>
<accession>A0A2P8CWI1</accession>
<keyword evidence="1" id="KW-0808">Transferase</keyword>
<dbReference type="Gene3D" id="3.40.630.10">
    <property type="entry name" value="Zn peptidases"/>
    <property type="match status" value="1"/>
</dbReference>
<protein>
    <submittedName>
        <fullName evidence="4">Peptidase M28-like protein</fullName>
    </submittedName>
</protein>
<proteinExistence type="predicted"/>
<dbReference type="EMBL" id="PYGD01000012">
    <property type="protein sequence ID" value="PSK89338.1"/>
    <property type="molecule type" value="Genomic_DNA"/>
</dbReference>
<dbReference type="SUPFAM" id="SSF53187">
    <property type="entry name" value="Zn-dependent exopeptidases"/>
    <property type="match status" value="1"/>
</dbReference>
<dbReference type="AlphaFoldDB" id="A0A2P8CWI1"/>
<sequence length="370" mass="40828">MRKGKNKESSRVKSKKFEFFYCLFLFINHPVQILQGPVRHLFYLAAGGRLCPAGFIMKRILISGLFSLLLTGIAYGRQTTGGNGFNADSAYAFTARQVAFGPRVPNSPAQLACAAWLGQKLAQYCDTVYRQQVTVTAGDGATSLRCINLVGVINPAATRRILLLAHWDSRPWADRDRKKKKQAIDGADDGASGTAVLLELARVLQNSAPGRGTVGVDILLADVEDYGKDEWQDASYALGTQYWCHNPHVAGYTAEAGILLDMVGGSKARFPMEGFSRQYASPVVDAVWQAAAAAGHSAYFPTEKEGYITDDHVPVNTIRHIPTIDMIHLPRHSETGFPEHWHTHRDNMSVIDKHTLQAVGETLLYYLRHL</sequence>